<dbReference type="Gene3D" id="1.10.10.10">
    <property type="entry name" value="Winged helix-like DNA-binding domain superfamily/Winged helix DNA-binding domain"/>
    <property type="match status" value="1"/>
</dbReference>
<gene>
    <name evidence="1" type="ORF">QGN29_07020</name>
</gene>
<dbReference type="Proteomes" id="UP001268683">
    <property type="component" value="Chromosome"/>
</dbReference>
<dbReference type="Pfam" id="PF11625">
    <property type="entry name" value="DUF3253"/>
    <property type="match status" value="1"/>
</dbReference>
<dbReference type="SUPFAM" id="SSF46785">
    <property type="entry name" value="Winged helix' DNA-binding domain"/>
    <property type="match status" value="1"/>
</dbReference>
<evidence type="ECO:0000313" key="2">
    <source>
        <dbReference type="Proteomes" id="UP001268683"/>
    </source>
</evidence>
<accession>A0AA52EKW6</accession>
<dbReference type="InterPro" id="IPR021660">
    <property type="entry name" value="DUF3253"/>
</dbReference>
<keyword evidence="2" id="KW-1185">Reference proteome</keyword>
<dbReference type="AlphaFoldDB" id="A0AA52EKW6"/>
<dbReference type="EMBL" id="CP123872">
    <property type="protein sequence ID" value="WND04124.1"/>
    <property type="molecule type" value="Genomic_DNA"/>
</dbReference>
<evidence type="ECO:0000313" key="1">
    <source>
        <dbReference type="EMBL" id="WND04124.1"/>
    </source>
</evidence>
<protein>
    <submittedName>
        <fullName evidence="1">DUF3253 domain-containing protein</fullName>
    </submittedName>
</protein>
<sequence>MNTDPEKILDEIIQLTEAHKTVAPRDIALTLVQKYGDPEKDDWRKILPNIKKVAKEAALANEIHFWRKGKIVSPEGVRGVFRLMRATKESLAELNNPES</sequence>
<dbReference type="InterPro" id="IPR036390">
    <property type="entry name" value="WH_DNA-bd_sf"/>
</dbReference>
<dbReference type="InterPro" id="IPR036388">
    <property type="entry name" value="WH-like_DNA-bd_sf"/>
</dbReference>
<name>A0AA52EKW6_9PROT</name>
<dbReference type="KEGG" id="tmk:QGN29_07020"/>
<reference evidence="1" key="1">
    <citation type="submission" date="2023-04" db="EMBL/GenBank/DDBJ databases">
        <title>Complete genome sequence of Temperatibacter marinus.</title>
        <authorList>
            <person name="Rong J.-C."/>
            <person name="Yi M.-L."/>
            <person name="Zhao Q."/>
        </authorList>
    </citation>
    <scope>NUCLEOTIDE SEQUENCE</scope>
    <source>
        <strain evidence="1">NBRC 110045</strain>
    </source>
</reference>
<dbReference type="RefSeq" id="WP_310799988.1">
    <property type="nucleotide sequence ID" value="NZ_CP123872.1"/>
</dbReference>
<organism evidence="1 2">
    <name type="scientific">Temperatibacter marinus</name>
    <dbReference type="NCBI Taxonomy" id="1456591"/>
    <lineage>
        <taxon>Bacteria</taxon>
        <taxon>Pseudomonadati</taxon>
        <taxon>Pseudomonadota</taxon>
        <taxon>Alphaproteobacteria</taxon>
        <taxon>Kordiimonadales</taxon>
        <taxon>Temperatibacteraceae</taxon>
        <taxon>Temperatibacter</taxon>
    </lineage>
</organism>
<proteinExistence type="predicted"/>